<evidence type="ECO:0008006" key="3">
    <source>
        <dbReference type="Google" id="ProtNLM"/>
    </source>
</evidence>
<keyword evidence="2" id="KW-1185">Reference proteome</keyword>
<proteinExistence type="predicted"/>
<sequence>MPNSGSVVFNGNKTISASSNLLLNPVKTPKVPFSPFFTSFSQIVNVKNGRWVYYSDHHNYFNGYKWSHSRFYHATRNHHASAKVGSGPLVVRYAGPGQWAEAVAKGYGLAQAWYGID</sequence>
<dbReference type="STRING" id="1423758.FC41_GL001676"/>
<comment type="caution">
    <text evidence="1">The sequence shown here is derived from an EMBL/GenBank/DDBJ whole genome shotgun (WGS) entry which is preliminary data.</text>
</comment>
<dbReference type="Proteomes" id="UP000009320">
    <property type="component" value="Unassembled WGS sequence"/>
</dbReference>
<reference evidence="1 2" key="1">
    <citation type="submission" date="2012-06" db="EMBL/GenBank/DDBJ databases">
        <title>Draft Genome Sequence of Lactobacillus hominis Strain CRBIP 24.179T, isolated from human intestine.</title>
        <authorList>
            <person name="Cousin S."/>
            <person name="Ma L."/>
            <person name="Bizet C."/>
            <person name="Loux V."/>
            <person name="Bouchier C."/>
            <person name="Clermont D."/>
            <person name="Creno S."/>
        </authorList>
    </citation>
    <scope>NUCLEOTIDE SEQUENCE [LARGE SCALE GENOMIC DNA]</scope>
    <source>
        <strain evidence="2">CRBIP 24.179T</strain>
    </source>
</reference>
<dbReference type="AlphaFoldDB" id="I7IW15"/>
<dbReference type="OrthoDB" id="2301217at2"/>
<evidence type="ECO:0000313" key="1">
    <source>
        <dbReference type="EMBL" id="CCI82403.1"/>
    </source>
</evidence>
<organism evidence="1 2">
    <name type="scientific">Lactobacillus hominis DSM 23910 = CRBIP 24.179</name>
    <dbReference type="NCBI Taxonomy" id="1423758"/>
    <lineage>
        <taxon>Bacteria</taxon>
        <taxon>Bacillati</taxon>
        <taxon>Bacillota</taxon>
        <taxon>Bacilli</taxon>
        <taxon>Lactobacillales</taxon>
        <taxon>Lactobacillaceae</taxon>
        <taxon>Lactobacillus</taxon>
    </lineage>
</organism>
<gene>
    <name evidence="1" type="ORF">BN55_04720</name>
</gene>
<dbReference type="Pfam" id="PF09683">
    <property type="entry name" value="Lactococcin_972"/>
    <property type="match status" value="1"/>
</dbReference>
<protein>
    <recommendedName>
        <fullName evidence="3">Bacteriocin</fullName>
    </recommendedName>
</protein>
<name>I7IW15_9LACO</name>
<dbReference type="GeneID" id="82847615"/>
<evidence type="ECO:0000313" key="2">
    <source>
        <dbReference type="Proteomes" id="UP000009320"/>
    </source>
</evidence>
<accession>I7IW15</accession>
<dbReference type="PATRIC" id="fig|1423758.3.peg.1709"/>
<dbReference type="EMBL" id="CAKE01000022">
    <property type="protein sequence ID" value="CCI82403.1"/>
    <property type="molecule type" value="Genomic_DNA"/>
</dbReference>
<dbReference type="eggNOG" id="ENOG5030AFZ">
    <property type="taxonomic scope" value="Bacteria"/>
</dbReference>
<dbReference type="RefSeq" id="WP_008471477.1">
    <property type="nucleotide sequence ID" value="NZ_AYZP01000006.1"/>
</dbReference>
<dbReference type="InterPro" id="IPR006540">
    <property type="entry name" value="Lactococcin_972"/>
</dbReference>